<gene>
    <name evidence="1" type="ORF">AN964_11560</name>
</gene>
<sequence length="71" mass="8029">MLSAEPVTICPHNGHCACNPLNALTLKTSKLPNEKGERNHVLQLLFVQQSSKIFSAIVFQIPFFIMYIKEK</sequence>
<evidence type="ECO:0000313" key="2">
    <source>
        <dbReference type="Proteomes" id="UP000051888"/>
    </source>
</evidence>
<dbReference type="PATRIC" id="fig|157838.3.peg.2546"/>
<protein>
    <submittedName>
        <fullName evidence="1">Uncharacterized protein</fullName>
    </submittedName>
</protein>
<organism evidence="1 2">
    <name type="scientific">Heyndrickxia shackletonii</name>
    <dbReference type="NCBI Taxonomy" id="157838"/>
    <lineage>
        <taxon>Bacteria</taxon>
        <taxon>Bacillati</taxon>
        <taxon>Bacillota</taxon>
        <taxon>Bacilli</taxon>
        <taxon>Bacillales</taxon>
        <taxon>Bacillaceae</taxon>
        <taxon>Heyndrickxia</taxon>
    </lineage>
</organism>
<name>A0A0Q3WXN3_9BACI</name>
<accession>A0A0Q3WXN3</accession>
<dbReference type="Proteomes" id="UP000051888">
    <property type="component" value="Unassembled WGS sequence"/>
</dbReference>
<keyword evidence="2" id="KW-1185">Reference proteome</keyword>
<dbReference type="RefSeq" id="WP_055739823.1">
    <property type="nucleotide sequence ID" value="NZ_JAAIWL010000009.1"/>
</dbReference>
<reference evidence="1 2" key="1">
    <citation type="submission" date="2015-09" db="EMBL/GenBank/DDBJ databases">
        <title>Genome sequencing project for genomic taxonomy and phylogenomics of Bacillus-like bacteria.</title>
        <authorList>
            <person name="Liu B."/>
            <person name="Wang J."/>
            <person name="Zhu Y."/>
            <person name="Liu G."/>
            <person name="Chen Q."/>
            <person name="Chen Z."/>
            <person name="Lan J."/>
            <person name="Che J."/>
            <person name="Ge C."/>
            <person name="Shi H."/>
            <person name="Pan Z."/>
            <person name="Liu X."/>
        </authorList>
    </citation>
    <scope>NUCLEOTIDE SEQUENCE [LARGE SCALE GENOMIC DNA]</scope>
    <source>
        <strain evidence="1 2">LMG 18435</strain>
    </source>
</reference>
<comment type="caution">
    <text evidence="1">The sequence shown here is derived from an EMBL/GenBank/DDBJ whole genome shotgun (WGS) entry which is preliminary data.</text>
</comment>
<evidence type="ECO:0000313" key="1">
    <source>
        <dbReference type="EMBL" id="KQL54071.1"/>
    </source>
</evidence>
<dbReference type="EMBL" id="LJJC01000004">
    <property type="protein sequence ID" value="KQL54071.1"/>
    <property type="molecule type" value="Genomic_DNA"/>
</dbReference>
<dbReference type="AlphaFoldDB" id="A0A0Q3WXN3"/>
<proteinExistence type="predicted"/>